<organism evidence="1 2">
    <name type="scientific">Aeromonas salmonicida</name>
    <dbReference type="NCBI Taxonomy" id="645"/>
    <lineage>
        <taxon>Bacteria</taxon>
        <taxon>Pseudomonadati</taxon>
        <taxon>Pseudomonadota</taxon>
        <taxon>Gammaproteobacteria</taxon>
        <taxon>Aeromonadales</taxon>
        <taxon>Aeromonadaceae</taxon>
        <taxon>Aeromonas</taxon>
    </lineage>
</organism>
<evidence type="ECO:0000313" key="2">
    <source>
        <dbReference type="Proteomes" id="UP000249422"/>
    </source>
</evidence>
<gene>
    <name evidence="1" type="ORF">DEU50_10591</name>
</gene>
<dbReference type="Proteomes" id="UP000249422">
    <property type="component" value="Unassembled WGS sequence"/>
</dbReference>
<evidence type="ECO:0000313" key="1">
    <source>
        <dbReference type="EMBL" id="RAJ05993.1"/>
    </source>
</evidence>
<comment type="caution">
    <text evidence="1">The sequence shown here is derived from an EMBL/GenBank/DDBJ whole genome shotgun (WGS) entry which is preliminary data.</text>
</comment>
<dbReference type="AlphaFoldDB" id="A0AAX1PK29"/>
<name>A0AAX1PK29_AERSA</name>
<reference evidence="1 2" key="1">
    <citation type="submission" date="2018-06" db="EMBL/GenBank/DDBJ databases">
        <title>Freshwater and sediment microbial communities from various areas in North America, analyzing microbe dynamics in response to fracking.</title>
        <authorList>
            <person name="Lamendella R."/>
        </authorList>
    </citation>
    <scope>NUCLEOTIDE SEQUENCE [LARGE SCALE GENOMIC DNA]</scope>
    <source>
        <strain evidence="1 2">17</strain>
    </source>
</reference>
<dbReference type="EMBL" id="QLLM01000005">
    <property type="protein sequence ID" value="RAJ05993.1"/>
    <property type="molecule type" value="Genomic_DNA"/>
</dbReference>
<protein>
    <submittedName>
        <fullName evidence="1">Uncharacterized protein</fullName>
    </submittedName>
</protein>
<proteinExistence type="predicted"/>
<accession>A0AAX1PK29</accession>
<sequence>MIRKRTSLCIRGQFLKPTGPGELATIADCQWCSGPRDWPGAQGQNTYLSRASTLRSAPNQQLFWS</sequence>